<accession>A0A540L588</accession>
<evidence type="ECO:0000313" key="1">
    <source>
        <dbReference type="EMBL" id="TQD81634.1"/>
    </source>
</evidence>
<organism evidence="1 2">
    <name type="scientific">Malus baccata</name>
    <name type="common">Siberian crab apple</name>
    <name type="synonym">Pyrus baccata</name>
    <dbReference type="NCBI Taxonomy" id="106549"/>
    <lineage>
        <taxon>Eukaryota</taxon>
        <taxon>Viridiplantae</taxon>
        <taxon>Streptophyta</taxon>
        <taxon>Embryophyta</taxon>
        <taxon>Tracheophyta</taxon>
        <taxon>Spermatophyta</taxon>
        <taxon>Magnoliopsida</taxon>
        <taxon>eudicotyledons</taxon>
        <taxon>Gunneridae</taxon>
        <taxon>Pentapetalae</taxon>
        <taxon>rosids</taxon>
        <taxon>fabids</taxon>
        <taxon>Rosales</taxon>
        <taxon>Rosaceae</taxon>
        <taxon>Amygdaloideae</taxon>
        <taxon>Maleae</taxon>
        <taxon>Malus</taxon>
    </lineage>
</organism>
<proteinExistence type="predicted"/>
<reference evidence="1 2" key="1">
    <citation type="journal article" date="2019" name="G3 (Bethesda)">
        <title>Sequencing of a Wild Apple (Malus baccata) Genome Unravels the Differences Between Cultivated and Wild Apple Species Regarding Disease Resistance and Cold Tolerance.</title>
        <authorList>
            <person name="Chen X."/>
        </authorList>
    </citation>
    <scope>NUCLEOTIDE SEQUENCE [LARGE SCALE GENOMIC DNA]</scope>
    <source>
        <strain evidence="2">cv. Shandingzi</strain>
        <tissue evidence="1">Leaves</tissue>
    </source>
</reference>
<sequence>MAEDYETDDFMSESIDDHLLSDPNYFVSKESIQFANSDGDLNVYNHIVEKKNIEDDHVPTVEDQGDNIPKGDNILGDDTTEYELRRVMQSLAATLNDIPSHDHRRSQHFVSMTMLSIRHMLAETIFPTSCNAA</sequence>
<protein>
    <submittedName>
        <fullName evidence="1">Uncharacterized protein</fullName>
    </submittedName>
</protein>
<gene>
    <name evidence="1" type="ORF">C1H46_032791</name>
</gene>
<keyword evidence="2" id="KW-1185">Reference proteome</keyword>
<comment type="caution">
    <text evidence="1">The sequence shown here is derived from an EMBL/GenBank/DDBJ whole genome shotgun (WGS) entry which is preliminary data.</text>
</comment>
<dbReference type="EMBL" id="VIEB01000757">
    <property type="protein sequence ID" value="TQD81634.1"/>
    <property type="molecule type" value="Genomic_DNA"/>
</dbReference>
<evidence type="ECO:0000313" key="2">
    <source>
        <dbReference type="Proteomes" id="UP000315295"/>
    </source>
</evidence>
<name>A0A540L588_MALBA</name>
<dbReference type="AlphaFoldDB" id="A0A540L588"/>
<dbReference type="Proteomes" id="UP000315295">
    <property type="component" value="Unassembled WGS sequence"/>
</dbReference>